<dbReference type="SUPFAM" id="SSF52540">
    <property type="entry name" value="P-loop containing nucleoside triphosphate hydrolases"/>
    <property type="match status" value="2"/>
</dbReference>
<feature type="transmembrane region" description="Helical" evidence="9">
    <location>
        <begin position="501"/>
        <end position="525"/>
    </location>
</feature>
<dbReference type="GO" id="GO:0016887">
    <property type="term" value="F:ATP hydrolysis activity"/>
    <property type="evidence" value="ECO:0007669"/>
    <property type="project" value="InterPro"/>
</dbReference>
<evidence type="ECO:0000256" key="2">
    <source>
        <dbReference type="ARBA" id="ARBA00006012"/>
    </source>
</evidence>
<dbReference type="InterPro" id="IPR017871">
    <property type="entry name" value="ABC_transporter-like_CS"/>
</dbReference>
<reference evidence="11 12" key="1">
    <citation type="submission" date="2018-02" db="EMBL/GenBank/DDBJ databases">
        <title>Fusarium culmorum secondary metabolites in fungal-bacterial-plant interactions.</title>
        <authorList>
            <person name="Schmidt R."/>
        </authorList>
    </citation>
    <scope>NUCLEOTIDE SEQUENCE [LARGE SCALE GENOMIC DNA]</scope>
    <source>
        <strain evidence="11 12">PV</strain>
    </source>
</reference>
<dbReference type="CDD" id="cd03232">
    <property type="entry name" value="ABCG_PDR_domain2"/>
    <property type="match status" value="1"/>
</dbReference>
<dbReference type="OMA" id="DYHVPFH"/>
<organism evidence="11 12">
    <name type="scientific">Fusarium culmorum</name>
    <dbReference type="NCBI Taxonomy" id="5516"/>
    <lineage>
        <taxon>Eukaryota</taxon>
        <taxon>Fungi</taxon>
        <taxon>Dikarya</taxon>
        <taxon>Ascomycota</taxon>
        <taxon>Pezizomycotina</taxon>
        <taxon>Sordariomycetes</taxon>
        <taxon>Hypocreomycetidae</taxon>
        <taxon>Hypocreales</taxon>
        <taxon>Nectriaceae</taxon>
        <taxon>Fusarium</taxon>
    </lineage>
</organism>
<dbReference type="GO" id="GO:0016020">
    <property type="term" value="C:membrane"/>
    <property type="evidence" value="ECO:0007669"/>
    <property type="project" value="UniProtKB-SubCell"/>
</dbReference>
<keyword evidence="5" id="KW-0547">Nucleotide-binding</keyword>
<feature type="transmembrane region" description="Helical" evidence="9">
    <location>
        <begin position="1152"/>
        <end position="1185"/>
    </location>
</feature>
<sequence length="1381" mass="154651">MVPEKHHYLYYHTITMPDNYLSDTSDAKTLQDSASKRLTVTFEDVGIQVSGEGENFASTCISVITDIFHLGRKKSPKRQILQGITGQVCPGQMLLVVGRPGSGCTSLLKVISNHRSEFDDVHGLVQYGNVGHDTAKEFRHHIVMNTEDDVHFPTLTVLETMSFANSTKVPKTRPQHLTTKDYVDQTSTGILESLGIGHVHDTIVGNEYVRGVSGGERKRVSVAEVMSTQAPVQCWDNSTRGLDASNALDFARVLRKYADEQQRTIIATLYQAGNSIYDQFDKVLVLAEGREIYYGPSTEARQYFETMGFKCPPGANIADFLTSVTVETEREIIPGFERTVPRTAYEFEQRYKASETFQRMSLLVKSRTNESLAAEVDGLRDTSSKEKSRTVAALSRATSPYLVSFFQQVWICAIRQFQILWGDRFSNGLQLASSLIMALVTGSLMYNLPDDSTSIFRKPGALFYPIMLWCLNKMAETAASFEGRATLTRHKRLAFNRPGAYALASVVTDIPLAIFMFSLFNLIYYFMVGYQHDAGKFFTNWFIYLVTTLCFTSVYRTIGAWCKHFGLASQISGWITMVMMVYAGYLIPTTKMHPWFRWIAYINPANYAFSAVMASEMGDQQLACVEPQFVPYGSGYDDDRFRSCTVVGSNGETIDGASYLSLQYGIARAEIWRDVGIIIAFWVFFSITAAIGFEMNLASGEGSMILYDRRSQTKELALKDDPEQTSVQTLPEQNDYITAATTFTFKNINYFVQHEGQEKQLLQNVSGFVKPGQLVALMGSSGAGKTTLMDVLAQRKDSGRLEGSIMVNGRPQGITFQRTTGYCEQNDIHEPTATVLEALRFSARLRQPYEISEADKFAYVDQIIELLELGPLKHAVVGTPGQGLSIEQRKRLTLAVELVAKPSLLFLDEPTSGLDGQSAFQICRFMRKLAMAGQTIICTIHQPSAALFEAFDVLLLLAKGGRTTYFGPTGKDSSTVLRYFAENGATPVGDVNPAEFIVDVVQGRFGSHLDWPEIWNNSKEKKQALVELEELENHIPDAVVASEKDSSGDSKADSKDFATPLMYQTQIVIQRQLIALWRNPDYIWNKIGLHISNALFSGFTYWMIGNGSFDLQLRLMSVFNFVFVAPGAINQLQPLFLRNRDLFENREKKSKAYHWFAFISGQLIAEIPVLIICATVYFVSFYFPAGFPIKGSISGPIYLQMILYEFLYTSIGQAIAAYSPNDYFAALANPVFIGAGLVNFCGVVVPYTQIQPFWRYWMYYLDPFTYLIGGLLEPVVWDVKVDCRPEELTHIPLPNGNSTACGDYMADFIRDNSGYVVNPESISTCSYCPYTTGADYLGQFKIDEKYFGWRDVGITALFCSSSYALVFLMMKLRTKSTKTAS</sequence>
<protein>
    <submittedName>
        <fullName evidence="11">Brefeldin A resistance protein</fullName>
    </submittedName>
</protein>
<keyword evidence="3" id="KW-0813">Transport</keyword>
<dbReference type="PROSITE" id="PS50893">
    <property type="entry name" value="ABC_TRANSPORTER_2"/>
    <property type="match status" value="2"/>
</dbReference>
<dbReference type="InterPro" id="IPR010929">
    <property type="entry name" value="PDR_CDR_ABC"/>
</dbReference>
<dbReference type="FunFam" id="3.40.50.300:FF:000054">
    <property type="entry name" value="ABC multidrug transporter atrF"/>
    <property type="match status" value="1"/>
</dbReference>
<evidence type="ECO:0000256" key="1">
    <source>
        <dbReference type="ARBA" id="ARBA00004141"/>
    </source>
</evidence>
<keyword evidence="8 9" id="KW-0472">Membrane</keyword>
<feature type="transmembrane region" description="Helical" evidence="9">
    <location>
        <begin position="1352"/>
        <end position="1370"/>
    </location>
</feature>
<dbReference type="PROSITE" id="PS00211">
    <property type="entry name" value="ABC_TRANSPORTER_1"/>
    <property type="match status" value="1"/>
</dbReference>
<comment type="similarity">
    <text evidence="2">Belongs to the ABC transporter superfamily. ABCG family. PDR (TC 3.A.1.205) subfamily.</text>
</comment>
<feature type="transmembrane region" description="Helical" evidence="9">
    <location>
        <begin position="1224"/>
        <end position="1245"/>
    </location>
</feature>
<keyword evidence="7 9" id="KW-1133">Transmembrane helix</keyword>
<keyword evidence="12" id="KW-1185">Reference proteome</keyword>
<feature type="transmembrane region" description="Helical" evidence="9">
    <location>
        <begin position="675"/>
        <end position="693"/>
    </location>
</feature>
<dbReference type="InterPro" id="IPR003439">
    <property type="entry name" value="ABC_transporter-like_ATP-bd"/>
</dbReference>
<dbReference type="SMART" id="SM00382">
    <property type="entry name" value="AAA"/>
    <property type="match status" value="2"/>
</dbReference>
<dbReference type="Proteomes" id="UP000241587">
    <property type="component" value="Unassembled WGS sequence"/>
</dbReference>
<evidence type="ECO:0000256" key="6">
    <source>
        <dbReference type="ARBA" id="ARBA00022840"/>
    </source>
</evidence>
<evidence type="ECO:0000256" key="8">
    <source>
        <dbReference type="ARBA" id="ARBA00023136"/>
    </source>
</evidence>
<keyword evidence="6" id="KW-0067">ATP-binding</keyword>
<evidence type="ECO:0000313" key="11">
    <source>
        <dbReference type="EMBL" id="PTD01218.1"/>
    </source>
</evidence>
<evidence type="ECO:0000259" key="10">
    <source>
        <dbReference type="PROSITE" id="PS50893"/>
    </source>
</evidence>
<dbReference type="Gene3D" id="3.40.50.300">
    <property type="entry name" value="P-loop containing nucleotide triphosphate hydrolases"/>
    <property type="match status" value="2"/>
</dbReference>
<dbReference type="InterPro" id="IPR003593">
    <property type="entry name" value="AAA+_ATPase"/>
</dbReference>
<feature type="domain" description="ABC transporter" evidence="10">
    <location>
        <begin position="62"/>
        <end position="313"/>
    </location>
</feature>
<gene>
    <name evidence="11" type="ORF">FCULG_00012755</name>
</gene>
<dbReference type="InterPro" id="IPR013525">
    <property type="entry name" value="ABC2_TM"/>
</dbReference>
<dbReference type="OrthoDB" id="245989at2759"/>
<name>A0A2T4GCA6_FUSCU</name>
<accession>A0A2T4GCA6</accession>
<dbReference type="InterPro" id="IPR034003">
    <property type="entry name" value="ABCG_PDR_2"/>
</dbReference>
<dbReference type="InterPro" id="IPR043926">
    <property type="entry name" value="ABCG_dom"/>
</dbReference>
<dbReference type="InterPro" id="IPR027417">
    <property type="entry name" value="P-loop_NTPase"/>
</dbReference>
<dbReference type="CDD" id="cd03233">
    <property type="entry name" value="ABCG_PDR_domain1"/>
    <property type="match status" value="1"/>
</dbReference>
<dbReference type="Pfam" id="PF06422">
    <property type="entry name" value="PDR_CDR"/>
    <property type="match status" value="1"/>
</dbReference>
<dbReference type="GO" id="GO:0005524">
    <property type="term" value="F:ATP binding"/>
    <property type="evidence" value="ECO:0007669"/>
    <property type="project" value="UniProtKB-KW"/>
</dbReference>
<dbReference type="GO" id="GO:0140359">
    <property type="term" value="F:ABC-type transporter activity"/>
    <property type="evidence" value="ECO:0007669"/>
    <property type="project" value="InterPro"/>
</dbReference>
<evidence type="ECO:0000256" key="7">
    <source>
        <dbReference type="ARBA" id="ARBA00022989"/>
    </source>
</evidence>
<evidence type="ECO:0000313" key="12">
    <source>
        <dbReference type="Proteomes" id="UP000241587"/>
    </source>
</evidence>
<dbReference type="InterPro" id="IPR034001">
    <property type="entry name" value="ABCG_PDR_1"/>
</dbReference>
<evidence type="ECO:0000256" key="9">
    <source>
        <dbReference type="SAM" id="Phobius"/>
    </source>
</evidence>
<evidence type="ECO:0000256" key="3">
    <source>
        <dbReference type="ARBA" id="ARBA00022448"/>
    </source>
</evidence>
<feature type="domain" description="ABC transporter" evidence="10">
    <location>
        <begin position="743"/>
        <end position="985"/>
    </location>
</feature>
<dbReference type="PANTHER" id="PTHR19241">
    <property type="entry name" value="ATP-BINDING CASSETTE TRANSPORTER"/>
    <property type="match status" value="1"/>
</dbReference>
<dbReference type="Pfam" id="PF00005">
    <property type="entry name" value="ABC_tran"/>
    <property type="match status" value="2"/>
</dbReference>
<feature type="transmembrane region" description="Helical" evidence="9">
    <location>
        <begin position="567"/>
        <end position="587"/>
    </location>
</feature>
<feature type="transmembrane region" description="Helical" evidence="9">
    <location>
        <begin position="537"/>
        <end position="555"/>
    </location>
</feature>
<feature type="transmembrane region" description="Helical" evidence="9">
    <location>
        <begin position="1197"/>
        <end position="1218"/>
    </location>
</feature>
<proteinExistence type="inferred from homology"/>
<evidence type="ECO:0000256" key="5">
    <source>
        <dbReference type="ARBA" id="ARBA00022741"/>
    </source>
</evidence>
<dbReference type="Pfam" id="PF01061">
    <property type="entry name" value="ABC2_membrane"/>
    <property type="match status" value="2"/>
</dbReference>
<feature type="transmembrane region" description="Helical" evidence="9">
    <location>
        <begin position="1111"/>
        <end position="1132"/>
    </location>
</feature>
<evidence type="ECO:0000256" key="4">
    <source>
        <dbReference type="ARBA" id="ARBA00022692"/>
    </source>
</evidence>
<dbReference type="Pfam" id="PF19055">
    <property type="entry name" value="ABC2_membrane_7"/>
    <property type="match status" value="1"/>
</dbReference>
<dbReference type="EMBL" id="PVEM01000031">
    <property type="protein sequence ID" value="PTD01218.1"/>
    <property type="molecule type" value="Genomic_DNA"/>
</dbReference>
<comment type="caution">
    <text evidence="11">The sequence shown here is derived from an EMBL/GenBank/DDBJ whole genome shotgun (WGS) entry which is preliminary data.</text>
</comment>
<keyword evidence="4 9" id="KW-0812">Transmembrane</keyword>
<comment type="subcellular location">
    <subcellularLocation>
        <location evidence="1">Membrane</location>
        <topology evidence="1">Multi-pass membrane protein</topology>
    </subcellularLocation>
</comment>